<dbReference type="EC" id="4.2.1.1" evidence="2 7"/>
<keyword evidence="10" id="KW-1185">Reference proteome</keyword>
<comment type="function">
    <text evidence="7">Reversible hydration of carbon dioxide.</text>
</comment>
<evidence type="ECO:0000256" key="7">
    <source>
        <dbReference type="RuleBase" id="RU367011"/>
    </source>
</evidence>
<dbReference type="PANTHER" id="PTHR18952">
    <property type="entry name" value="CARBONIC ANHYDRASE"/>
    <property type="match status" value="1"/>
</dbReference>
<keyword evidence="6 7" id="KW-0456">Lyase</keyword>
<evidence type="ECO:0000256" key="1">
    <source>
        <dbReference type="ARBA" id="ARBA00001947"/>
    </source>
</evidence>
<dbReference type="InterPro" id="IPR023561">
    <property type="entry name" value="Carbonic_anhydrase_a-class"/>
</dbReference>
<dbReference type="Proteomes" id="UP000243463">
    <property type="component" value="Unassembled WGS sequence"/>
</dbReference>
<evidence type="ECO:0000256" key="6">
    <source>
        <dbReference type="ARBA" id="ARBA00023239"/>
    </source>
</evidence>
<dbReference type="EMBL" id="FZLN01000001">
    <property type="protein sequence ID" value="SNQ28337.1"/>
    <property type="molecule type" value="Genomic_DNA"/>
</dbReference>
<dbReference type="GO" id="GO:0004089">
    <property type="term" value="F:carbonate dehydratase activity"/>
    <property type="evidence" value="ECO:0007669"/>
    <property type="project" value="UniProtKB-UniRule"/>
</dbReference>
<dbReference type="OrthoDB" id="5327615at2"/>
<organism evidence="9 10">
    <name type="scientific">Acinetobacter apis</name>
    <dbReference type="NCBI Taxonomy" id="1229165"/>
    <lineage>
        <taxon>Bacteria</taxon>
        <taxon>Pseudomonadati</taxon>
        <taxon>Pseudomonadota</taxon>
        <taxon>Gammaproteobacteria</taxon>
        <taxon>Moraxellales</taxon>
        <taxon>Moraxellaceae</taxon>
        <taxon>Acinetobacter</taxon>
    </lineage>
</organism>
<evidence type="ECO:0000313" key="9">
    <source>
        <dbReference type="EMBL" id="SNQ28337.1"/>
    </source>
</evidence>
<accession>A0A217EDF7</accession>
<keyword evidence="4 7" id="KW-0479">Metal-binding</keyword>
<keyword evidence="5 7" id="KW-0862">Zinc</keyword>
<dbReference type="SUPFAM" id="SSF51069">
    <property type="entry name" value="Carbonic anhydrase"/>
    <property type="match status" value="1"/>
</dbReference>
<dbReference type="InterPro" id="IPR001148">
    <property type="entry name" value="CA_dom"/>
</dbReference>
<evidence type="ECO:0000313" key="10">
    <source>
        <dbReference type="Proteomes" id="UP000243463"/>
    </source>
</evidence>
<name>A0A217EDF7_9GAMM</name>
<dbReference type="PROSITE" id="PS51144">
    <property type="entry name" value="ALPHA_CA_2"/>
    <property type="match status" value="1"/>
</dbReference>
<dbReference type="Pfam" id="PF00194">
    <property type="entry name" value="Carb_anhydrase"/>
    <property type="match status" value="1"/>
</dbReference>
<dbReference type="GO" id="GO:0008270">
    <property type="term" value="F:zinc ion binding"/>
    <property type="evidence" value="ECO:0007669"/>
    <property type="project" value="UniProtKB-UniRule"/>
</dbReference>
<evidence type="ECO:0000259" key="8">
    <source>
        <dbReference type="PROSITE" id="PS51144"/>
    </source>
</evidence>
<dbReference type="InterPro" id="IPR018338">
    <property type="entry name" value="Carbonic_anhydrase_a-class_CS"/>
</dbReference>
<dbReference type="Gene3D" id="3.10.200.10">
    <property type="entry name" value="Alpha carbonic anhydrase"/>
    <property type="match status" value="1"/>
</dbReference>
<gene>
    <name evidence="9" type="ORF">SAMN05444584_0256</name>
</gene>
<evidence type="ECO:0000256" key="3">
    <source>
        <dbReference type="ARBA" id="ARBA00014628"/>
    </source>
</evidence>
<feature type="domain" description="Alpha-carbonic anhydrase" evidence="8">
    <location>
        <begin position="24"/>
        <end position="251"/>
    </location>
</feature>
<dbReference type="InterPro" id="IPR041891">
    <property type="entry name" value="Alpha_CA_prokaryot-like"/>
</dbReference>
<sequence>MKYLLLLCGVIFSISNVTQAAEVIHWGYDKEISPEHWAELDEHYKVCKTGKNQTPINIVNPYKSAIKHNLKIDYKATPHDIVFNGHTVQVNTKKDDHSDFIVVDQQKYYLKQFHFHTPSENQIQGKSFPLELHFVNENAAGELTVLAVMFNIGSMNTEWNKFWADLSFKENDDKNLSRTLNLNNLLPKKLEYYRFSGSLTTPPCSEGVNWIVLKHPLTISQQQLQSFKLLITNQDNHRPIQPLNGRIILED</sequence>
<feature type="chain" id="PRO_5025098976" description="Carbonic anhydrase" evidence="7">
    <location>
        <begin position="21"/>
        <end position="251"/>
    </location>
</feature>
<dbReference type="CDD" id="cd03124">
    <property type="entry name" value="alpha_CA_prokaryotic_like"/>
    <property type="match status" value="1"/>
</dbReference>
<comment type="catalytic activity">
    <reaction evidence="7">
        <text>hydrogencarbonate + H(+) = CO2 + H2O</text>
        <dbReference type="Rhea" id="RHEA:10748"/>
        <dbReference type="ChEBI" id="CHEBI:15377"/>
        <dbReference type="ChEBI" id="CHEBI:15378"/>
        <dbReference type="ChEBI" id="CHEBI:16526"/>
        <dbReference type="ChEBI" id="CHEBI:17544"/>
        <dbReference type="EC" id="4.2.1.1"/>
    </reaction>
</comment>
<feature type="signal peptide" evidence="7">
    <location>
        <begin position="1"/>
        <end position="20"/>
    </location>
</feature>
<comment type="similarity">
    <text evidence="7">Belongs to the alpha-carbonic anhydrase family.</text>
</comment>
<protein>
    <recommendedName>
        <fullName evidence="3 7">Carbonic anhydrase</fullName>
        <ecNumber evidence="2 7">4.2.1.1</ecNumber>
    </recommendedName>
</protein>
<dbReference type="PROSITE" id="PS00162">
    <property type="entry name" value="ALPHA_CA_1"/>
    <property type="match status" value="1"/>
</dbReference>
<evidence type="ECO:0000256" key="2">
    <source>
        <dbReference type="ARBA" id="ARBA00012925"/>
    </source>
</evidence>
<dbReference type="GO" id="GO:0006730">
    <property type="term" value="P:one-carbon metabolic process"/>
    <property type="evidence" value="ECO:0007669"/>
    <property type="project" value="TreeGrafter"/>
</dbReference>
<proteinExistence type="inferred from homology"/>
<evidence type="ECO:0000256" key="5">
    <source>
        <dbReference type="ARBA" id="ARBA00022833"/>
    </source>
</evidence>
<dbReference type="RefSeq" id="WP_088822334.1">
    <property type="nucleotide sequence ID" value="NZ_FZLN01000001.1"/>
</dbReference>
<dbReference type="PANTHER" id="PTHR18952:SF208">
    <property type="entry name" value="CARBONIC ANHYDRASE XA-RELATED"/>
    <property type="match status" value="1"/>
</dbReference>
<evidence type="ECO:0000256" key="4">
    <source>
        <dbReference type="ARBA" id="ARBA00022723"/>
    </source>
</evidence>
<dbReference type="SMART" id="SM01057">
    <property type="entry name" value="Carb_anhydrase"/>
    <property type="match status" value="1"/>
</dbReference>
<reference evidence="10" key="1">
    <citation type="submission" date="2017-06" db="EMBL/GenBank/DDBJ databases">
        <authorList>
            <person name="Varghese N."/>
            <person name="Submissions S."/>
        </authorList>
    </citation>
    <scope>NUCLEOTIDE SEQUENCE [LARGE SCALE GENOMIC DNA]</scope>
    <source>
        <strain evidence="10">ANC 5114</strain>
    </source>
</reference>
<dbReference type="InterPro" id="IPR036398">
    <property type="entry name" value="CA_dom_sf"/>
</dbReference>
<comment type="cofactor">
    <cofactor evidence="1 7">
        <name>Zn(2+)</name>
        <dbReference type="ChEBI" id="CHEBI:29105"/>
    </cofactor>
</comment>
<keyword evidence="7" id="KW-0732">Signal</keyword>
<dbReference type="AlphaFoldDB" id="A0A217EDF7"/>